<dbReference type="PROSITE" id="PS00211">
    <property type="entry name" value="ABC_TRANSPORTER_1"/>
    <property type="match status" value="1"/>
</dbReference>
<dbReference type="PANTHER" id="PTHR43582">
    <property type="entry name" value="LINEARMYCIN RESISTANCE ATP-BINDING PROTEIN LNRL"/>
    <property type="match status" value="1"/>
</dbReference>
<dbReference type="InterPro" id="IPR003593">
    <property type="entry name" value="AAA+_ATPase"/>
</dbReference>
<evidence type="ECO:0000313" key="4">
    <source>
        <dbReference type="EMBL" id="MDQ0177138.1"/>
    </source>
</evidence>
<dbReference type="SMART" id="SM00382">
    <property type="entry name" value="AAA"/>
    <property type="match status" value="1"/>
</dbReference>
<keyword evidence="5" id="KW-1185">Reference proteome</keyword>
<organism evidence="4 5">
    <name type="scientific">Bacillus chungangensis</name>
    <dbReference type="NCBI Taxonomy" id="587633"/>
    <lineage>
        <taxon>Bacteria</taxon>
        <taxon>Bacillati</taxon>
        <taxon>Bacillota</taxon>
        <taxon>Bacilli</taxon>
        <taxon>Bacillales</taxon>
        <taxon>Bacillaceae</taxon>
        <taxon>Bacillus</taxon>
    </lineage>
</organism>
<keyword evidence="1" id="KW-0547">Nucleotide-binding</keyword>
<evidence type="ECO:0000256" key="2">
    <source>
        <dbReference type="ARBA" id="ARBA00022840"/>
    </source>
</evidence>
<dbReference type="GO" id="GO:0005524">
    <property type="term" value="F:ATP binding"/>
    <property type="evidence" value="ECO:0007669"/>
    <property type="project" value="UniProtKB-KW"/>
</dbReference>
<dbReference type="PANTHER" id="PTHR43582:SF2">
    <property type="entry name" value="LINEARMYCIN RESISTANCE ATP-BINDING PROTEIN LNRL"/>
    <property type="match status" value="1"/>
</dbReference>
<keyword evidence="2 4" id="KW-0067">ATP-binding</keyword>
<dbReference type="SUPFAM" id="SSF52540">
    <property type="entry name" value="P-loop containing nucleoside triphosphate hydrolases"/>
    <property type="match status" value="1"/>
</dbReference>
<evidence type="ECO:0000256" key="1">
    <source>
        <dbReference type="ARBA" id="ARBA00022741"/>
    </source>
</evidence>
<dbReference type="RefSeq" id="WP_307230879.1">
    <property type="nucleotide sequence ID" value="NZ_JAUSTT010000019.1"/>
</dbReference>
<accession>A0ABT9WVL1</accession>
<dbReference type="Proteomes" id="UP001223586">
    <property type="component" value="Unassembled WGS sequence"/>
</dbReference>
<dbReference type="Pfam" id="PF00005">
    <property type="entry name" value="ABC_tran"/>
    <property type="match status" value="1"/>
</dbReference>
<dbReference type="InterPro" id="IPR027417">
    <property type="entry name" value="P-loop_NTPase"/>
</dbReference>
<dbReference type="InterPro" id="IPR003439">
    <property type="entry name" value="ABC_transporter-like_ATP-bd"/>
</dbReference>
<evidence type="ECO:0000259" key="3">
    <source>
        <dbReference type="PROSITE" id="PS50893"/>
    </source>
</evidence>
<dbReference type="Gene3D" id="3.40.50.300">
    <property type="entry name" value="P-loop containing nucleotide triphosphate hydrolases"/>
    <property type="match status" value="1"/>
</dbReference>
<feature type="domain" description="ABC transporter" evidence="3">
    <location>
        <begin position="2"/>
        <end position="224"/>
    </location>
</feature>
<comment type="caution">
    <text evidence="4">The sequence shown here is derived from an EMBL/GenBank/DDBJ whole genome shotgun (WGS) entry which is preliminary data.</text>
</comment>
<protein>
    <submittedName>
        <fullName evidence="4">ABC-2 type transport system ATP-binding protein</fullName>
    </submittedName>
</protein>
<dbReference type="EMBL" id="JAUSTT010000019">
    <property type="protein sequence ID" value="MDQ0177138.1"/>
    <property type="molecule type" value="Genomic_DNA"/>
</dbReference>
<dbReference type="PROSITE" id="PS50893">
    <property type="entry name" value="ABC_TRANSPORTER_2"/>
    <property type="match status" value="1"/>
</dbReference>
<gene>
    <name evidence="4" type="ORF">J2S08_003017</name>
</gene>
<evidence type="ECO:0000313" key="5">
    <source>
        <dbReference type="Proteomes" id="UP001223586"/>
    </source>
</evidence>
<reference evidence="4 5" key="1">
    <citation type="submission" date="2023-07" db="EMBL/GenBank/DDBJ databases">
        <title>Genomic Encyclopedia of Type Strains, Phase IV (KMG-IV): sequencing the most valuable type-strain genomes for metagenomic binning, comparative biology and taxonomic classification.</title>
        <authorList>
            <person name="Goeker M."/>
        </authorList>
    </citation>
    <scope>NUCLEOTIDE SEQUENCE [LARGE SCALE GENOMIC DNA]</scope>
    <source>
        <strain evidence="4 5">DSM 23837</strain>
    </source>
</reference>
<dbReference type="InterPro" id="IPR017871">
    <property type="entry name" value="ABC_transporter-like_CS"/>
</dbReference>
<sequence length="300" mass="33612">MLQIEQVSKSYGTINALNNVLLTIPKGTCYGLIGPNGSGKSTLIKIISKIIRSYEGRIKYVGGAKGTLGYVPQDISLEEKLTARTNLEFFGQIHRLKGSTLKKKAEQILKDIGLLERADHIVESFSGGMKRRLNIGCALMHDPELIILDEPTVGVDPQSRRYIFNIVNKLKQQGKTIVYVSHYMEEIENLCDYVAFIDKGNIVEEGEIKALVNRYANTAVYFEAEDSTQLLANGKFAFTPYKTGAIIQSNDPLTTITELVQLSRDHHVIPEQLSLFKPRLEDVFFQLTGTDLRDQNEKGE</sequence>
<proteinExistence type="predicted"/>
<name>A0ABT9WVL1_9BACI</name>